<dbReference type="InterPro" id="IPR032859">
    <property type="entry name" value="KH_dom-like"/>
</dbReference>
<feature type="domain" description="EngA-type G" evidence="8">
    <location>
        <begin position="5"/>
        <end position="170"/>
    </location>
</feature>
<keyword evidence="6" id="KW-0342">GTP-binding</keyword>
<evidence type="ECO:0000256" key="3">
    <source>
        <dbReference type="ARBA" id="ARBA00022517"/>
    </source>
</evidence>
<dbReference type="PIRSF" id="PIRSF006485">
    <property type="entry name" value="GTP-binding_EngA"/>
    <property type="match status" value="1"/>
</dbReference>
<protein>
    <recommendedName>
        <fullName evidence="2">GTPase Der</fullName>
    </recommendedName>
    <alternativeName>
        <fullName evidence="7">GTP-binding protein EngA</fullName>
    </alternativeName>
</protein>
<evidence type="ECO:0000256" key="2">
    <source>
        <dbReference type="ARBA" id="ARBA00020953"/>
    </source>
</evidence>
<dbReference type="SUPFAM" id="SSF52540">
    <property type="entry name" value="P-loop containing nucleoside triphosphate hydrolases"/>
    <property type="match status" value="2"/>
</dbReference>
<dbReference type="FunFam" id="3.30.300.20:FF:000004">
    <property type="entry name" value="GTPase Der"/>
    <property type="match status" value="1"/>
</dbReference>
<sequence>MSKKLKIVIIGRPNVGKSTLFNKLCGKRTSIVNPTAGVTRDRIYASGEWLDKKFDVIDTGGFVDSDEDSFSEKIREQIVEAVKECDSIIFLVDGKDGLNPNDQHLAKIVRQSDKKYVLAVNKCDTPEQLKNNTISFFDLGLDDPIGISALNGSGVGDVLDILLDESDSSKAVDTNESFSISIVGMPNVGKSSLLNSIIQKEQAIVSEVAGTTRDSIDTNIQWHGKTVKIVDTAGLRKKSKVDTDIEFYSSLRAIDSLMRSDVVLFVIDAEKGFTKQDKTIASQIIKKGKSMIILVNKWDLTSKKDILADSFMLDMFDSFRSLENYPILFVSALTKRRISNILSEAWDVFNKHKEKINTKELNNWLAKTVQKYPPPALQGKSVKIKFVDEVQISPPLFAFFCNYPKLISVPYKRYLHNTLRESFDFKGVTLKLSIRKG</sequence>
<reference evidence="9" key="1">
    <citation type="submission" date="2018-05" db="EMBL/GenBank/DDBJ databases">
        <authorList>
            <person name="Lanie J.A."/>
            <person name="Ng W.-L."/>
            <person name="Kazmierczak K.M."/>
            <person name="Andrzejewski T.M."/>
            <person name="Davidsen T.M."/>
            <person name="Wayne K.J."/>
            <person name="Tettelin H."/>
            <person name="Glass J.I."/>
            <person name="Rusch D."/>
            <person name="Podicherti R."/>
            <person name="Tsui H.-C.T."/>
            <person name="Winkler M.E."/>
        </authorList>
    </citation>
    <scope>NUCLEOTIDE SEQUENCE</scope>
</reference>
<dbReference type="PANTHER" id="PTHR43834">
    <property type="entry name" value="GTPASE DER"/>
    <property type="match status" value="1"/>
</dbReference>
<keyword evidence="4" id="KW-0677">Repeat</keyword>
<keyword evidence="5" id="KW-0547">Nucleotide-binding</keyword>
<accession>A0A381QJ77</accession>
<dbReference type="GO" id="GO:0042254">
    <property type="term" value="P:ribosome biogenesis"/>
    <property type="evidence" value="ECO:0007669"/>
    <property type="project" value="UniProtKB-KW"/>
</dbReference>
<dbReference type="PANTHER" id="PTHR43834:SF6">
    <property type="entry name" value="GTPASE DER"/>
    <property type="match status" value="1"/>
</dbReference>
<proteinExistence type="inferred from homology"/>
<dbReference type="Gene3D" id="3.40.50.300">
    <property type="entry name" value="P-loop containing nucleotide triphosphate hydrolases"/>
    <property type="match status" value="2"/>
</dbReference>
<comment type="similarity">
    <text evidence="1">Belongs to the TRAFAC class TrmE-Era-EngA-EngB-Septin-like GTPase superfamily. EngA (Der) GTPase family.</text>
</comment>
<name>A0A381QJ77_9ZZZZ</name>
<dbReference type="InterPro" id="IPR027417">
    <property type="entry name" value="P-loop_NTPase"/>
</dbReference>
<evidence type="ECO:0000256" key="5">
    <source>
        <dbReference type="ARBA" id="ARBA00022741"/>
    </source>
</evidence>
<dbReference type="InterPro" id="IPR006073">
    <property type="entry name" value="GTP-bd"/>
</dbReference>
<dbReference type="NCBIfam" id="TIGR00231">
    <property type="entry name" value="small_GTP"/>
    <property type="match status" value="2"/>
</dbReference>
<evidence type="ECO:0000256" key="6">
    <source>
        <dbReference type="ARBA" id="ARBA00023134"/>
    </source>
</evidence>
<dbReference type="FunFam" id="3.40.50.300:FF:000040">
    <property type="entry name" value="GTPase Der"/>
    <property type="match status" value="1"/>
</dbReference>
<dbReference type="InterPro" id="IPR015946">
    <property type="entry name" value="KH_dom-like_a/b"/>
</dbReference>
<evidence type="ECO:0000256" key="4">
    <source>
        <dbReference type="ARBA" id="ARBA00022737"/>
    </source>
</evidence>
<dbReference type="Gene3D" id="3.30.300.20">
    <property type="match status" value="1"/>
</dbReference>
<dbReference type="InterPro" id="IPR016484">
    <property type="entry name" value="GTPase_Der"/>
</dbReference>
<dbReference type="NCBIfam" id="TIGR03594">
    <property type="entry name" value="GTPase_EngA"/>
    <property type="match status" value="1"/>
</dbReference>
<evidence type="ECO:0000256" key="1">
    <source>
        <dbReference type="ARBA" id="ARBA00008279"/>
    </source>
</evidence>
<evidence type="ECO:0000256" key="7">
    <source>
        <dbReference type="ARBA" id="ARBA00032345"/>
    </source>
</evidence>
<keyword evidence="3" id="KW-0690">Ribosome biogenesis</keyword>
<dbReference type="PRINTS" id="PR00326">
    <property type="entry name" value="GTP1OBG"/>
</dbReference>
<dbReference type="GO" id="GO:0043022">
    <property type="term" value="F:ribosome binding"/>
    <property type="evidence" value="ECO:0007669"/>
    <property type="project" value="TreeGrafter"/>
</dbReference>
<dbReference type="CDD" id="cd01894">
    <property type="entry name" value="EngA1"/>
    <property type="match status" value="1"/>
</dbReference>
<dbReference type="Pfam" id="PF01926">
    <property type="entry name" value="MMR_HSR1"/>
    <property type="match status" value="2"/>
</dbReference>
<dbReference type="EMBL" id="UINC01001383">
    <property type="protein sequence ID" value="SUZ79372.1"/>
    <property type="molecule type" value="Genomic_DNA"/>
</dbReference>
<feature type="domain" description="EngA-type G" evidence="8">
    <location>
        <begin position="178"/>
        <end position="353"/>
    </location>
</feature>
<dbReference type="GO" id="GO:0005525">
    <property type="term" value="F:GTP binding"/>
    <property type="evidence" value="ECO:0007669"/>
    <property type="project" value="UniProtKB-KW"/>
</dbReference>
<evidence type="ECO:0000259" key="8">
    <source>
        <dbReference type="PROSITE" id="PS51712"/>
    </source>
</evidence>
<dbReference type="InterPro" id="IPR005225">
    <property type="entry name" value="Small_GTP-bd"/>
</dbReference>
<dbReference type="FunFam" id="3.40.50.300:FF:000057">
    <property type="entry name" value="GTPase Der"/>
    <property type="match status" value="1"/>
</dbReference>
<organism evidence="9">
    <name type="scientific">marine metagenome</name>
    <dbReference type="NCBI Taxonomy" id="408172"/>
    <lineage>
        <taxon>unclassified sequences</taxon>
        <taxon>metagenomes</taxon>
        <taxon>ecological metagenomes</taxon>
    </lineage>
</organism>
<dbReference type="AlphaFoldDB" id="A0A381QJ77"/>
<dbReference type="Pfam" id="PF14714">
    <property type="entry name" value="KH_dom-like"/>
    <property type="match status" value="1"/>
</dbReference>
<evidence type="ECO:0000313" key="9">
    <source>
        <dbReference type="EMBL" id="SUZ79372.1"/>
    </source>
</evidence>
<dbReference type="CDD" id="cd01895">
    <property type="entry name" value="EngA2"/>
    <property type="match status" value="1"/>
</dbReference>
<dbReference type="InterPro" id="IPR031166">
    <property type="entry name" value="G_ENGA"/>
</dbReference>
<gene>
    <name evidence="9" type="ORF">METZ01_LOCUS32226</name>
</gene>
<dbReference type="HAMAP" id="MF_00195">
    <property type="entry name" value="GTPase_Der"/>
    <property type="match status" value="1"/>
</dbReference>
<dbReference type="PROSITE" id="PS51712">
    <property type="entry name" value="G_ENGA"/>
    <property type="match status" value="2"/>
</dbReference>